<comment type="subcellular location">
    <subcellularLocation>
        <location evidence="2">Cell membrane</location>
    </subcellularLocation>
</comment>
<keyword evidence="8 16" id="KW-0418">Kinase</keyword>
<dbReference type="SMART" id="SM00448">
    <property type="entry name" value="REC"/>
    <property type="match status" value="1"/>
</dbReference>
<dbReference type="InterPro" id="IPR001789">
    <property type="entry name" value="Sig_transdc_resp-reg_receiver"/>
</dbReference>
<dbReference type="SUPFAM" id="SSF47384">
    <property type="entry name" value="Homodimeric domain of signal transducing histidine kinase"/>
    <property type="match status" value="1"/>
</dbReference>
<dbReference type="SUPFAM" id="SSF52172">
    <property type="entry name" value="CheY-like"/>
    <property type="match status" value="1"/>
</dbReference>
<comment type="catalytic activity">
    <reaction evidence="1">
        <text>ATP + protein L-histidine = ADP + protein N-phospho-L-histidine.</text>
        <dbReference type="EC" id="2.7.13.3"/>
    </reaction>
</comment>
<keyword evidence="13" id="KW-1133">Transmembrane helix</keyword>
<evidence type="ECO:0000259" key="15">
    <source>
        <dbReference type="PROSITE" id="PS50110"/>
    </source>
</evidence>
<keyword evidence="11 13" id="KW-0472">Membrane</keyword>
<dbReference type="SUPFAM" id="SSF55874">
    <property type="entry name" value="ATPase domain of HSP90 chaperone/DNA topoisomerase II/histidine kinase"/>
    <property type="match status" value="2"/>
</dbReference>
<dbReference type="InterPro" id="IPR011006">
    <property type="entry name" value="CheY-like_superfamily"/>
</dbReference>
<evidence type="ECO:0000313" key="17">
    <source>
        <dbReference type="Proteomes" id="UP000198538"/>
    </source>
</evidence>
<dbReference type="Pfam" id="PF02518">
    <property type="entry name" value="HATPase_c"/>
    <property type="match status" value="2"/>
</dbReference>
<dbReference type="GO" id="GO:0005524">
    <property type="term" value="F:ATP binding"/>
    <property type="evidence" value="ECO:0007669"/>
    <property type="project" value="UniProtKB-KW"/>
</dbReference>
<feature type="transmembrane region" description="Helical" evidence="13">
    <location>
        <begin position="232"/>
        <end position="251"/>
    </location>
</feature>
<evidence type="ECO:0000256" key="10">
    <source>
        <dbReference type="ARBA" id="ARBA00023012"/>
    </source>
</evidence>
<evidence type="ECO:0000313" key="16">
    <source>
        <dbReference type="EMBL" id="SCY99830.1"/>
    </source>
</evidence>
<keyword evidence="9" id="KW-0067">ATP-binding</keyword>
<feature type="transmembrane region" description="Helical" evidence="13">
    <location>
        <begin position="293"/>
        <end position="309"/>
    </location>
</feature>
<keyword evidence="4" id="KW-1003">Cell membrane</keyword>
<feature type="transmembrane region" description="Helical" evidence="13">
    <location>
        <begin position="321"/>
        <end position="343"/>
    </location>
</feature>
<evidence type="ECO:0000256" key="6">
    <source>
        <dbReference type="ARBA" id="ARBA00022679"/>
    </source>
</evidence>
<feature type="transmembrane region" description="Helical" evidence="13">
    <location>
        <begin position="355"/>
        <end position="374"/>
    </location>
</feature>
<protein>
    <recommendedName>
        <fullName evidence="3">histidine kinase</fullName>
        <ecNumber evidence="3">2.7.13.3</ecNumber>
    </recommendedName>
</protein>
<feature type="modified residue" description="4-aspartylphosphate" evidence="12">
    <location>
        <position position="767"/>
    </location>
</feature>
<dbReference type="Pfam" id="PF07695">
    <property type="entry name" value="7TMR-DISM_7TM"/>
    <property type="match status" value="1"/>
</dbReference>
<keyword evidence="10" id="KW-0902">Two-component regulatory system</keyword>
<keyword evidence="6" id="KW-0808">Transferase</keyword>
<keyword evidence="13" id="KW-0812">Transmembrane</keyword>
<dbReference type="InterPro" id="IPR011623">
    <property type="entry name" value="7TMR_DISM_rcpt_extracell_dom1"/>
</dbReference>
<dbReference type="STRING" id="582692.SAMN05720606_11533"/>
<evidence type="ECO:0000256" key="3">
    <source>
        <dbReference type="ARBA" id="ARBA00012438"/>
    </source>
</evidence>
<dbReference type="Pfam" id="PF00512">
    <property type="entry name" value="HisKA"/>
    <property type="match status" value="1"/>
</dbReference>
<dbReference type="PANTHER" id="PTHR43547:SF2">
    <property type="entry name" value="HYBRID SIGNAL TRANSDUCTION HISTIDINE KINASE C"/>
    <property type="match status" value="1"/>
</dbReference>
<dbReference type="InterPro" id="IPR003594">
    <property type="entry name" value="HATPase_dom"/>
</dbReference>
<sequence>MSKLKSAMKPITNIKIPRYVVLSLVFLTILLSFRWIWSASFAIPDHPEPVRGVLDLRGWDFADTSPISLDGEWGFTPHALISGGEDKHTNSDMGSDKPSTWVQVPGDWRKALQPPSASSFGYGTYQLRILLDPSVKEISLWAQKIQTSSIIEINGTVVAQFGQPASNAESYQPERTAFVTSYALDKTSELTLLVQTANFDDPFSGGITRSLYLGSPEAIGSERGLSIDLQKITFAILLLHSLYAFVMFLFIRKQRALLTFSLLILATALTVVSDHDGLLLNWLPLNFTWMVKAKAISYASFALFLLMLARSFANPNHGRKLFLAYAGIVGGYLLFLLIAPVTLVYQALHTQIPDFLYLFAIGWSVLLFFKMAAAKQSDASFLLFAAMSSMSSVLWGIVNSHNEITNVYYPIDVIAAIFGFAAYWFRKYFRNATEIEKLYEQLKVEDQQKDQFLVNTAHELRTPLHGIINIAESIAVREQRQSGGQHTEDMKLLVNIGRQMSQLIDDLLDVIRLREKRIILQKKPLSLASVISGVIGMFRFMAEGKRVQIIVDTPDGLPLVQADERRLVQILYNLLHNALKFTDEGTITVSVRADKDSVIMQVSDTGTGISEELQERIFEAYEQGTAQARLSGGIGLGLSISKQLTELHGGELTVQSVLGQGSTFQVSLPRKDTPALTEQTDQTEHSRWGVQHLSEVAVSLDEEQHPVNPVIPGKTTARILAVDDDPVNLRVLISMLSNEPYDIQPATSALEALELLNTQSWDLLIADVMMPHMSGYELTESVRKRYSVSELPILLLTARNEPADIYAGFMAGATDYVTKPVDAVELRHRIGSLIVLKQSIDERLRMEAAYLQAQIQPHFLFNTLNSIMMLSEIDTDRMQRLGDAFIEYLQTSFHFVNSEKMVEITHEIDLSKAYLYIEKERFAERLNVVWDIPEDIDVILPPLTIQPLIENAVRHGVLSQVDGGTVWIRIVAQTTGTLIEIEDNGSGMHPEQIERALAWPKPNPLKPGGIGLTNTHRRLNQLYGQGLKIVSSPGQGTKVSFFIPDQTDMDSL</sequence>
<evidence type="ECO:0000256" key="8">
    <source>
        <dbReference type="ARBA" id="ARBA00022777"/>
    </source>
</evidence>
<dbReference type="Gene3D" id="2.60.120.260">
    <property type="entry name" value="Galactose-binding domain-like"/>
    <property type="match status" value="1"/>
</dbReference>
<dbReference type="FunFam" id="3.30.565.10:FF:000023">
    <property type="entry name" value="PAS domain-containing sensor histidine kinase"/>
    <property type="match status" value="1"/>
</dbReference>
<dbReference type="PROSITE" id="PS50110">
    <property type="entry name" value="RESPONSE_REGULATORY"/>
    <property type="match status" value="1"/>
</dbReference>
<keyword evidence="5 12" id="KW-0597">Phosphoprotein</keyword>
<feature type="domain" description="Response regulatory" evidence="15">
    <location>
        <begin position="718"/>
        <end position="834"/>
    </location>
</feature>
<dbReference type="Gene3D" id="1.10.287.130">
    <property type="match status" value="1"/>
</dbReference>
<evidence type="ECO:0000256" key="9">
    <source>
        <dbReference type="ARBA" id="ARBA00022840"/>
    </source>
</evidence>
<gene>
    <name evidence="16" type="ORF">SAMN05720606_11533</name>
</gene>
<dbReference type="EC" id="2.7.13.3" evidence="3"/>
<feature type="transmembrane region" description="Helical" evidence="13">
    <location>
        <begin position="407"/>
        <end position="425"/>
    </location>
</feature>
<name>A0A1G5KIC1_9BACL</name>
<feature type="transmembrane region" description="Helical" evidence="13">
    <location>
        <begin position="256"/>
        <end position="273"/>
    </location>
</feature>
<proteinExistence type="predicted"/>
<evidence type="ECO:0000256" key="12">
    <source>
        <dbReference type="PROSITE-ProRule" id="PRU00169"/>
    </source>
</evidence>
<dbReference type="GO" id="GO:0000155">
    <property type="term" value="F:phosphorelay sensor kinase activity"/>
    <property type="evidence" value="ECO:0007669"/>
    <property type="project" value="InterPro"/>
</dbReference>
<dbReference type="CDD" id="cd00082">
    <property type="entry name" value="HisKA"/>
    <property type="match status" value="1"/>
</dbReference>
<keyword evidence="17" id="KW-1185">Reference proteome</keyword>
<dbReference type="EMBL" id="FMVM01000015">
    <property type="protein sequence ID" value="SCY99830.1"/>
    <property type="molecule type" value="Genomic_DNA"/>
</dbReference>
<dbReference type="SUPFAM" id="SSF49785">
    <property type="entry name" value="Galactose-binding domain-like"/>
    <property type="match status" value="1"/>
</dbReference>
<evidence type="ECO:0000256" key="11">
    <source>
        <dbReference type="ARBA" id="ARBA00023136"/>
    </source>
</evidence>
<dbReference type="PROSITE" id="PS50109">
    <property type="entry name" value="HIS_KIN"/>
    <property type="match status" value="1"/>
</dbReference>
<dbReference type="InterPro" id="IPR010559">
    <property type="entry name" value="Sig_transdc_His_kin_internal"/>
</dbReference>
<feature type="domain" description="Histidine kinase" evidence="14">
    <location>
        <begin position="455"/>
        <end position="672"/>
    </location>
</feature>
<evidence type="ECO:0000256" key="5">
    <source>
        <dbReference type="ARBA" id="ARBA00022553"/>
    </source>
</evidence>
<dbReference type="PANTHER" id="PTHR43547">
    <property type="entry name" value="TWO-COMPONENT HISTIDINE KINASE"/>
    <property type="match status" value="1"/>
</dbReference>
<accession>A0A1G5KIC1</accession>
<dbReference type="CDD" id="cd16922">
    <property type="entry name" value="HATPase_EvgS-ArcB-TorS-like"/>
    <property type="match status" value="1"/>
</dbReference>
<evidence type="ECO:0000256" key="2">
    <source>
        <dbReference type="ARBA" id="ARBA00004236"/>
    </source>
</evidence>
<evidence type="ECO:0000256" key="4">
    <source>
        <dbReference type="ARBA" id="ARBA00022475"/>
    </source>
</evidence>
<dbReference type="Gene3D" id="3.40.50.2300">
    <property type="match status" value="1"/>
</dbReference>
<dbReference type="SMART" id="SM00388">
    <property type="entry name" value="HisKA"/>
    <property type="match status" value="1"/>
</dbReference>
<dbReference type="InterPro" id="IPR004358">
    <property type="entry name" value="Sig_transdc_His_kin-like_C"/>
</dbReference>
<organism evidence="16 17">
    <name type="scientific">Paenibacillus polysaccharolyticus</name>
    <dbReference type="NCBI Taxonomy" id="582692"/>
    <lineage>
        <taxon>Bacteria</taxon>
        <taxon>Bacillati</taxon>
        <taxon>Bacillota</taxon>
        <taxon>Bacilli</taxon>
        <taxon>Bacillales</taxon>
        <taxon>Paenibacillaceae</taxon>
        <taxon>Paenibacillus</taxon>
    </lineage>
</organism>
<dbReference type="PRINTS" id="PR00344">
    <property type="entry name" value="BCTRLSENSOR"/>
</dbReference>
<dbReference type="InterPro" id="IPR008979">
    <property type="entry name" value="Galactose-bd-like_sf"/>
</dbReference>
<dbReference type="Pfam" id="PF06580">
    <property type="entry name" value="His_kinase"/>
    <property type="match status" value="1"/>
</dbReference>
<dbReference type="InterPro" id="IPR005467">
    <property type="entry name" value="His_kinase_dom"/>
</dbReference>
<dbReference type="AlphaFoldDB" id="A0A1G5KIC1"/>
<dbReference type="Gene3D" id="3.30.565.10">
    <property type="entry name" value="Histidine kinase-like ATPase, C-terminal domain"/>
    <property type="match status" value="2"/>
</dbReference>
<feature type="transmembrane region" description="Helical" evidence="13">
    <location>
        <begin position="381"/>
        <end position="401"/>
    </location>
</feature>
<dbReference type="Proteomes" id="UP000198538">
    <property type="component" value="Unassembled WGS sequence"/>
</dbReference>
<dbReference type="GO" id="GO:0005886">
    <property type="term" value="C:plasma membrane"/>
    <property type="evidence" value="ECO:0007669"/>
    <property type="project" value="UniProtKB-SubCell"/>
</dbReference>
<dbReference type="InterPro" id="IPR003661">
    <property type="entry name" value="HisK_dim/P_dom"/>
</dbReference>
<dbReference type="RefSeq" id="WP_338060886.1">
    <property type="nucleotide sequence ID" value="NZ_FMVM01000015.1"/>
</dbReference>
<evidence type="ECO:0000256" key="7">
    <source>
        <dbReference type="ARBA" id="ARBA00022741"/>
    </source>
</evidence>
<dbReference type="InterPro" id="IPR036890">
    <property type="entry name" value="HATPase_C_sf"/>
</dbReference>
<feature type="transmembrane region" description="Helical" evidence="13">
    <location>
        <begin position="524"/>
        <end position="542"/>
    </location>
</feature>
<evidence type="ECO:0000259" key="14">
    <source>
        <dbReference type="PROSITE" id="PS50109"/>
    </source>
</evidence>
<dbReference type="InterPro" id="IPR036097">
    <property type="entry name" value="HisK_dim/P_sf"/>
</dbReference>
<dbReference type="Pfam" id="PF00072">
    <property type="entry name" value="Response_reg"/>
    <property type="match status" value="1"/>
</dbReference>
<keyword evidence="7" id="KW-0547">Nucleotide-binding</keyword>
<dbReference type="SMART" id="SM00387">
    <property type="entry name" value="HATPase_c"/>
    <property type="match status" value="2"/>
</dbReference>
<evidence type="ECO:0000256" key="1">
    <source>
        <dbReference type="ARBA" id="ARBA00000085"/>
    </source>
</evidence>
<reference evidence="17" key="1">
    <citation type="submission" date="2016-10" db="EMBL/GenBank/DDBJ databases">
        <authorList>
            <person name="Varghese N."/>
            <person name="Submissions S."/>
        </authorList>
    </citation>
    <scope>NUCLEOTIDE SEQUENCE [LARGE SCALE GENOMIC DNA]</scope>
    <source>
        <strain evidence="17">BL9</strain>
    </source>
</reference>
<evidence type="ECO:0000256" key="13">
    <source>
        <dbReference type="SAM" id="Phobius"/>
    </source>
</evidence>